<protein>
    <submittedName>
        <fullName evidence="5">EREBP-4 family protein</fullName>
    </submittedName>
</protein>
<comment type="similarity">
    <text evidence="1">Belongs to the DeSI family.</text>
</comment>
<dbReference type="GO" id="GO:0016579">
    <property type="term" value="P:protein deubiquitination"/>
    <property type="evidence" value="ECO:0007669"/>
    <property type="project" value="TreeGrafter"/>
</dbReference>
<dbReference type="AlphaFoldDB" id="A0A086KY91"/>
<reference evidence="5 6" key="1">
    <citation type="submission" date="2014-03" db="EMBL/GenBank/DDBJ databases">
        <authorList>
            <person name="Sibley D."/>
            <person name="Venepally P."/>
            <person name="Karamycheva S."/>
            <person name="Hadjithomas M."/>
            <person name="Khan A."/>
            <person name="Brunk B."/>
            <person name="Roos D."/>
            <person name="Caler E."/>
            <person name="Lorenzi H."/>
        </authorList>
    </citation>
    <scope>NUCLEOTIDE SEQUENCE [LARGE SCALE GENOMIC DNA]</scope>
    <source>
        <strain evidence="6">p89</strain>
    </source>
</reference>
<dbReference type="Proteomes" id="UP000028828">
    <property type="component" value="Unassembled WGS sequence"/>
</dbReference>
<comment type="caution">
    <text evidence="5">The sequence shown here is derived from an EMBL/GenBank/DDBJ whole genome shotgun (WGS) entry which is preliminary data.</text>
</comment>
<evidence type="ECO:0000256" key="2">
    <source>
        <dbReference type="ARBA" id="ARBA00022670"/>
    </source>
</evidence>
<dbReference type="GO" id="GO:0101005">
    <property type="term" value="F:deubiquitinase activity"/>
    <property type="evidence" value="ECO:0007669"/>
    <property type="project" value="TreeGrafter"/>
</dbReference>
<evidence type="ECO:0000256" key="1">
    <source>
        <dbReference type="ARBA" id="ARBA00008140"/>
    </source>
</evidence>
<gene>
    <name evidence="5" type="ORF">TGP89_315980</name>
</gene>
<dbReference type="InterPro" id="IPR042266">
    <property type="entry name" value="PPPDE_sf"/>
</dbReference>
<dbReference type="PANTHER" id="PTHR12378">
    <property type="entry name" value="DESUMOYLATING ISOPEPTIDASE"/>
    <property type="match status" value="1"/>
</dbReference>
<feature type="domain" description="PPPDE" evidence="4">
    <location>
        <begin position="38"/>
        <end position="192"/>
    </location>
</feature>
<dbReference type="InterPro" id="IPR008580">
    <property type="entry name" value="PPPDE_dom"/>
</dbReference>
<organism evidence="5 6">
    <name type="scientific">Toxoplasma gondii p89</name>
    <dbReference type="NCBI Taxonomy" id="943119"/>
    <lineage>
        <taxon>Eukaryota</taxon>
        <taxon>Sar</taxon>
        <taxon>Alveolata</taxon>
        <taxon>Apicomplexa</taxon>
        <taxon>Conoidasida</taxon>
        <taxon>Coccidia</taxon>
        <taxon>Eucoccidiorida</taxon>
        <taxon>Eimeriorina</taxon>
        <taxon>Sarcocystidae</taxon>
        <taxon>Toxoplasma</taxon>
    </lineage>
</organism>
<dbReference type="Pfam" id="PF05903">
    <property type="entry name" value="Peptidase_C97"/>
    <property type="match status" value="1"/>
</dbReference>
<dbReference type="EMBL" id="AEYI02000443">
    <property type="protein sequence ID" value="KFG49359.1"/>
    <property type="molecule type" value="Genomic_DNA"/>
</dbReference>
<accession>A0A086KY91</accession>
<evidence type="ECO:0000313" key="6">
    <source>
        <dbReference type="Proteomes" id="UP000028828"/>
    </source>
</evidence>
<sequence>MRGETPRAYRDLAKKGDVEFRFQRKIRDRPGNKLDTMTPIRLNVYRLTGTLSVPPLCGCCAAYHTGVQIDACEYTFAQGAGVVVSDFDPVLNGPHARVSLSGEASGVDEEEDAVFVYSLDMGVSPLNRAQIAAEIETLRREFAGENYHILERNCNHFCDELCKRLVGKRIPSYLNRAAWLGRWISCLFPPGSLLGPRLPEAVEPRGTSLQLFEGSGQRLGGESWTASSQGLLSCPLPPPQMFSGVLRRLSEQRSGEEDDRFPQPNSQPIFLPADDAAALEFSRALLADAAKARLERQKGR</sequence>
<dbReference type="PROSITE" id="PS51858">
    <property type="entry name" value="PPPDE"/>
    <property type="match status" value="1"/>
</dbReference>
<keyword evidence="2" id="KW-0645">Protease</keyword>
<dbReference type="GO" id="GO:0006508">
    <property type="term" value="P:proteolysis"/>
    <property type="evidence" value="ECO:0007669"/>
    <property type="project" value="UniProtKB-KW"/>
</dbReference>
<dbReference type="SMART" id="SM01179">
    <property type="entry name" value="DUF862"/>
    <property type="match status" value="1"/>
</dbReference>
<dbReference type="Gene3D" id="3.90.1720.30">
    <property type="entry name" value="PPPDE domains"/>
    <property type="match status" value="1"/>
</dbReference>
<dbReference type="VEuPathDB" id="ToxoDB:TGP89_315980"/>
<name>A0A086KY91_TOXGO</name>
<dbReference type="OrthoDB" id="329236at2759"/>
<keyword evidence="3" id="KW-0378">Hydrolase</keyword>
<evidence type="ECO:0000259" key="4">
    <source>
        <dbReference type="PROSITE" id="PS51858"/>
    </source>
</evidence>
<evidence type="ECO:0000313" key="5">
    <source>
        <dbReference type="EMBL" id="KFG49359.1"/>
    </source>
</evidence>
<evidence type="ECO:0000256" key="3">
    <source>
        <dbReference type="ARBA" id="ARBA00022801"/>
    </source>
</evidence>
<proteinExistence type="inferred from homology"/>
<dbReference type="PANTHER" id="PTHR12378:SF80">
    <property type="entry name" value="IP06716P-RELATED"/>
    <property type="match status" value="1"/>
</dbReference>